<dbReference type="PRINTS" id="PR00260">
    <property type="entry name" value="CHEMTRNSDUCR"/>
</dbReference>
<evidence type="ECO:0000259" key="10">
    <source>
        <dbReference type="PROSITE" id="PS50111"/>
    </source>
</evidence>
<organism evidence="12 13">
    <name type="scientific">Maribrevibacterium harenarium</name>
    <dbReference type="NCBI Taxonomy" id="2589817"/>
    <lineage>
        <taxon>Bacteria</taxon>
        <taxon>Pseudomonadati</taxon>
        <taxon>Pseudomonadota</taxon>
        <taxon>Gammaproteobacteria</taxon>
        <taxon>Oceanospirillales</taxon>
        <taxon>Oceanospirillaceae</taxon>
        <taxon>Maribrevibacterium</taxon>
    </lineage>
</organism>
<dbReference type="PANTHER" id="PTHR32089">
    <property type="entry name" value="METHYL-ACCEPTING CHEMOTAXIS PROTEIN MCPB"/>
    <property type="match status" value="1"/>
</dbReference>
<evidence type="ECO:0000256" key="5">
    <source>
        <dbReference type="ARBA" id="ARBA00023224"/>
    </source>
</evidence>
<evidence type="ECO:0000256" key="8">
    <source>
        <dbReference type="SAM" id="Coils"/>
    </source>
</evidence>
<sequence>MLARLRSISLPNQLALGSFIAVLLIFVVLIVFIEQLFKDKLNGIVTDHQLVETQLIAQRLENQYNMIGDSISLSASGINYDLGRNITGQAGAWKFDGGPFADASYTLASMKKGVKADIAILDTSKSGASVLVTTLGALPKQLSLPEGKKTFTGKWRINNVNYYAHLQPISGKDGLSFALLVPFQTILSSIRDELGQMTFGKKGYVYVTDAGEDKGQLLVHPSESVIGKNVFELFPSAKSAFEEMHRGHEGVVTYTIQVAGQDTAQEESKAIYNHVDGWNWVVTIKTYSAEYQEEINSVLYYVIGICVLAIITLSSILWIHIKSSLKPLVEITNGVQEIGQGNLSYRFTQDRDPSSRNETHQLQLSIQGMRDGLIDLINKVQLSSVELLNAAKAITVANTHLIQSANQSTDTCSQVASAIEQVSASIEEVANSSTEVSEETVSVNQITTQGYNATKQVESTVASLSTSFEHAAQTIQEVESSTENIGNVVNVINAIAEQTNLLALNAAIEAARAGEQGRGFAVVADEVRVLAQRTQQSTEEIQQVVERLQQGSRAAVATMQQGRDQVAKSVKQATDAGELLAKINQSMGIVSEGIANVAASTEEQSVAATQIRGNAEDLRNEALNTLKEAKNSQQESQRINQLAQELQRNLTQFKL</sequence>
<comment type="subcellular location">
    <subcellularLocation>
        <location evidence="1">Membrane</location>
        <topology evidence="1">Multi-pass membrane protein</topology>
    </subcellularLocation>
</comment>
<dbReference type="InterPro" id="IPR003660">
    <property type="entry name" value="HAMP_dom"/>
</dbReference>
<keyword evidence="2 9" id="KW-0812">Transmembrane</keyword>
<protein>
    <submittedName>
        <fullName evidence="12">Methyl-accepting chemotaxis protein</fullName>
    </submittedName>
</protein>
<dbReference type="InterPro" id="IPR033462">
    <property type="entry name" value="Cache_3-Cache_2"/>
</dbReference>
<dbReference type="CDD" id="cd11386">
    <property type="entry name" value="MCP_signal"/>
    <property type="match status" value="1"/>
</dbReference>
<gene>
    <name evidence="12" type="ORF">FJM67_08775</name>
</gene>
<feature type="transmembrane region" description="Helical" evidence="9">
    <location>
        <begin position="14"/>
        <end position="33"/>
    </location>
</feature>
<dbReference type="FunFam" id="1.10.287.950:FF:000001">
    <property type="entry name" value="Methyl-accepting chemotaxis sensory transducer"/>
    <property type="match status" value="1"/>
</dbReference>
<dbReference type="SMART" id="SM00283">
    <property type="entry name" value="MA"/>
    <property type="match status" value="1"/>
</dbReference>
<feature type="domain" description="Methyl-accepting transducer" evidence="10">
    <location>
        <begin position="383"/>
        <end position="619"/>
    </location>
</feature>
<name>A0A501WPW3_9GAMM</name>
<dbReference type="Pfam" id="PF17201">
    <property type="entry name" value="Cache_3-Cache_2"/>
    <property type="match status" value="1"/>
</dbReference>
<dbReference type="Proteomes" id="UP000315901">
    <property type="component" value="Unassembled WGS sequence"/>
</dbReference>
<dbReference type="Pfam" id="PF00015">
    <property type="entry name" value="MCPsignal"/>
    <property type="match status" value="1"/>
</dbReference>
<keyword evidence="4 9" id="KW-0472">Membrane</keyword>
<keyword evidence="8" id="KW-0175">Coiled coil</keyword>
<dbReference type="PROSITE" id="PS50885">
    <property type="entry name" value="HAMP"/>
    <property type="match status" value="1"/>
</dbReference>
<dbReference type="EMBL" id="VFRR01000014">
    <property type="protein sequence ID" value="TPE51823.1"/>
    <property type="molecule type" value="Genomic_DNA"/>
</dbReference>
<evidence type="ECO:0000256" key="7">
    <source>
        <dbReference type="PROSITE-ProRule" id="PRU00284"/>
    </source>
</evidence>
<dbReference type="PROSITE" id="PS50111">
    <property type="entry name" value="CHEMOTAXIS_TRANSDUC_2"/>
    <property type="match status" value="1"/>
</dbReference>
<evidence type="ECO:0000256" key="6">
    <source>
        <dbReference type="ARBA" id="ARBA00029447"/>
    </source>
</evidence>
<dbReference type="PANTHER" id="PTHR32089:SF119">
    <property type="entry name" value="METHYL-ACCEPTING CHEMOTAXIS PROTEIN CTPL"/>
    <property type="match status" value="1"/>
</dbReference>
<reference evidence="12 13" key="1">
    <citation type="submission" date="2019-06" db="EMBL/GenBank/DDBJ databases">
        <title>A novel bacterium of genus Marinomonas, isolated from coastal sand.</title>
        <authorList>
            <person name="Huang H."/>
            <person name="Mo K."/>
            <person name="Hu Y."/>
        </authorList>
    </citation>
    <scope>NUCLEOTIDE SEQUENCE [LARGE SCALE GENOMIC DNA]</scope>
    <source>
        <strain evidence="12 13">HB171799</strain>
    </source>
</reference>
<dbReference type="CDD" id="cd12912">
    <property type="entry name" value="PDC2_MCP_like"/>
    <property type="match status" value="1"/>
</dbReference>
<dbReference type="OrthoDB" id="9781845at2"/>
<dbReference type="GO" id="GO:0016020">
    <property type="term" value="C:membrane"/>
    <property type="evidence" value="ECO:0007669"/>
    <property type="project" value="UniProtKB-SubCell"/>
</dbReference>
<evidence type="ECO:0000256" key="1">
    <source>
        <dbReference type="ARBA" id="ARBA00004141"/>
    </source>
</evidence>
<evidence type="ECO:0000256" key="3">
    <source>
        <dbReference type="ARBA" id="ARBA00022989"/>
    </source>
</evidence>
<feature type="coiled-coil region" evidence="8">
    <location>
        <begin position="612"/>
        <end position="649"/>
    </location>
</feature>
<comment type="caution">
    <text evidence="12">The sequence shown here is derived from an EMBL/GenBank/DDBJ whole genome shotgun (WGS) entry which is preliminary data.</text>
</comment>
<dbReference type="InterPro" id="IPR004089">
    <property type="entry name" value="MCPsignal_dom"/>
</dbReference>
<dbReference type="CDD" id="cd06225">
    <property type="entry name" value="HAMP"/>
    <property type="match status" value="1"/>
</dbReference>
<keyword evidence="13" id="KW-1185">Reference proteome</keyword>
<feature type="transmembrane region" description="Helical" evidence="9">
    <location>
        <begin position="298"/>
        <end position="321"/>
    </location>
</feature>
<keyword evidence="3 9" id="KW-1133">Transmembrane helix</keyword>
<dbReference type="GO" id="GO:0004888">
    <property type="term" value="F:transmembrane signaling receptor activity"/>
    <property type="evidence" value="ECO:0007669"/>
    <property type="project" value="InterPro"/>
</dbReference>
<evidence type="ECO:0000313" key="12">
    <source>
        <dbReference type="EMBL" id="TPE51823.1"/>
    </source>
</evidence>
<dbReference type="SMART" id="SM00304">
    <property type="entry name" value="HAMP"/>
    <property type="match status" value="2"/>
</dbReference>
<evidence type="ECO:0000256" key="2">
    <source>
        <dbReference type="ARBA" id="ARBA00022692"/>
    </source>
</evidence>
<feature type="domain" description="HAMP" evidence="11">
    <location>
        <begin position="322"/>
        <end position="378"/>
    </location>
</feature>
<dbReference type="GO" id="GO:0007165">
    <property type="term" value="P:signal transduction"/>
    <property type="evidence" value="ECO:0007669"/>
    <property type="project" value="UniProtKB-KW"/>
</dbReference>
<comment type="similarity">
    <text evidence="6">Belongs to the methyl-accepting chemotaxis (MCP) protein family.</text>
</comment>
<dbReference type="Gene3D" id="3.30.450.20">
    <property type="entry name" value="PAS domain"/>
    <property type="match status" value="1"/>
</dbReference>
<evidence type="ECO:0000256" key="4">
    <source>
        <dbReference type="ARBA" id="ARBA00023136"/>
    </source>
</evidence>
<dbReference type="AlphaFoldDB" id="A0A501WPW3"/>
<dbReference type="SUPFAM" id="SSF58104">
    <property type="entry name" value="Methyl-accepting chemotaxis protein (MCP) signaling domain"/>
    <property type="match status" value="1"/>
</dbReference>
<keyword evidence="5 7" id="KW-0807">Transducer</keyword>
<dbReference type="RefSeq" id="WP_140588507.1">
    <property type="nucleotide sequence ID" value="NZ_VFRR01000014.1"/>
</dbReference>
<dbReference type="GO" id="GO:0006935">
    <property type="term" value="P:chemotaxis"/>
    <property type="evidence" value="ECO:0007669"/>
    <property type="project" value="InterPro"/>
</dbReference>
<proteinExistence type="inferred from homology"/>
<dbReference type="Gene3D" id="1.10.287.950">
    <property type="entry name" value="Methyl-accepting chemotaxis protein"/>
    <property type="match status" value="1"/>
</dbReference>
<evidence type="ECO:0000256" key="9">
    <source>
        <dbReference type="SAM" id="Phobius"/>
    </source>
</evidence>
<evidence type="ECO:0000313" key="13">
    <source>
        <dbReference type="Proteomes" id="UP000315901"/>
    </source>
</evidence>
<accession>A0A501WPW3</accession>
<dbReference type="InterPro" id="IPR004090">
    <property type="entry name" value="Chemotax_Me-accpt_rcpt"/>
</dbReference>
<evidence type="ECO:0000259" key="11">
    <source>
        <dbReference type="PROSITE" id="PS50885"/>
    </source>
</evidence>